<dbReference type="AlphaFoldDB" id="A0A8X8X523"/>
<name>A0A8X8X523_SALSN</name>
<dbReference type="Pfam" id="PF04418">
    <property type="entry name" value="DUF543"/>
    <property type="match status" value="1"/>
</dbReference>
<keyword evidence="8" id="KW-0472">Membrane</keyword>
<keyword evidence="10" id="KW-1185">Reference proteome</keyword>
<evidence type="ECO:0000256" key="1">
    <source>
        <dbReference type="ARBA" id="ARBA00002689"/>
    </source>
</evidence>
<evidence type="ECO:0000256" key="7">
    <source>
        <dbReference type="ARBA" id="ARBA00023128"/>
    </source>
</evidence>
<sequence>MADERKAEIPAKWDAFLDLGFRRFVYSSLAGAVSGLLFFRLKKIEDFAPVLQNHPYLKRRGILLRDLWSRTQFRLRNCSRSRRAVAPLQVDVVEDDVSARDCVTASKLHGLLAC</sequence>
<comment type="caution">
    <text evidence="9">The sequence shown here is derived from an EMBL/GenBank/DDBJ whole genome shotgun (WGS) entry which is preliminary data.</text>
</comment>
<proteinExistence type="inferred from homology"/>
<protein>
    <submittedName>
        <fullName evidence="9">Uncharacterized protein</fullName>
    </submittedName>
</protein>
<evidence type="ECO:0000313" key="10">
    <source>
        <dbReference type="Proteomes" id="UP000298416"/>
    </source>
</evidence>
<comment type="function">
    <text evidence="1">Component of the MICOS complex, a large protein complex of the mitochondrial inner membrane that plays crucial roles in the maintenance of crista junctions, inner membrane architecture, and formation of contact sites to the outer membrane.</text>
</comment>
<keyword evidence="5" id="KW-0999">Mitochondrion inner membrane</keyword>
<evidence type="ECO:0000256" key="4">
    <source>
        <dbReference type="ARBA" id="ARBA00022692"/>
    </source>
</evidence>
<evidence type="ECO:0000256" key="5">
    <source>
        <dbReference type="ARBA" id="ARBA00022792"/>
    </source>
</evidence>
<evidence type="ECO:0000256" key="3">
    <source>
        <dbReference type="ARBA" id="ARBA00006792"/>
    </source>
</evidence>
<evidence type="ECO:0000256" key="8">
    <source>
        <dbReference type="ARBA" id="ARBA00023136"/>
    </source>
</evidence>
<dbReference type="EMBL" id="PNBA02000012">
    <property type="protein sequence ID" value="KAG6406945.1"/>
    <property type="molecule type" value="Genomic_DNA"/>
</dbReference>
<reference evidence="9" key="2">
    <citation type="submission" date="2020-08" db="EMBL/GenBank/DDBJ databases">
        <title>Plant Genome Project.</title>
        <authorList>
            <person name="Zhang R.-G."/>
        </authorList>
    </citation>
    <scope>NUCLEOTIDE SEQUENCE</scope>
    <source>
        <strain evidence="9">Huo1</strain>
        <tissue evidence="9">Leaf</tissue>
    </source>
</reference>
<dbReference type="InterPro" id="IPR007512">
    <property type="entry name" value="Mic10"/>
</dbReference>
<dbReference type="Proteomes" id="UP000298416">
    <property type="component" value="Unassembled WGS sequence"/>
</dbReference>
<evidence type="ECO:0000313" key="9">
    <source>
        <dbReference type="EMBL" id="KAG6406945.1"/>
    </source>
</evidence>
<comment type="subcellular location">
    <subcellularLocation>
        <location evidence="2">Mitochondrion inner membrane</location>
    </subcellularLocation>
</comment>
<organism evidence="9">
    <name type="scientific">Salvia splendens</name>
    <name type="common">Scarlet sage</name>
    <dbReference type="NCBI Taxonomy" id="180675"/>
    <lineage>
        <taxon>Eukaryota</taxon>
        <taxon>Viridiplantae</taxon>
        <taxon>Streptophyta</taxon>
        <taxon>Embryophyta</taxon>
        <taxon>Tracheophyta</taxon>
        <taxon>Spermatophyta</taxon>
        <taxon>Magnoliopsida</taxon>
        <taxon>eudicotyledons</taxon>
        <taxon>Gunneridae</taxon>
        <taxon>Pentapetalae</taxon>
        <taxon>asterids</taxon>
        <taxon>lamiids</taxon>
        <taxon>Lamiales</taxon>
        <taxon>Lamiaceae</taxon>
        <taxon>Nepetoideae</taxon>
        <taxon>Mentheae</taxon>
        <taxon>Salviinae</taxon>
        <taxon>Salvia</taxon>
        <taxon>Salvia subgen. Calosphace</taxon>
        <taxon>core Calosphace</taxon>
    </lineage>
</organism>
<evidence type="ECO:0000256" key="2">
    <source>
        <dbReference type="ARBA" id="ARBA00004273"/>
    </source>
</evidence>
<dbReference type="GO" id="GO:0061617">
    <property type="term" value="C:MICOS complex"/>
    <property type="evidence" value="ECO:0007669"/>
    <property type="project" value="InterPro"/>
</dbReference>
<accession>A0A8X8X523</accession>
<keyword evidence="4" id="KW-0812">Transmembrane</keyword>
<keyword evidence="6" id="KW-1133">Transmembrane helix</keyword>
<gene>
    <name evidence="9" type="ORF">SASPL_134562</name>
</gene>
<reference evidence="9" key="1">
    <citation type="submission" date="2018-01" db="EMBL/GenBank/DDBJ databases">
        <authorList>
            <person name="Mao J.F."/>
        </authorList>
    </citation>
    <scope>NUCLEOTIDE SEQUENCE</scope>
    <source>
        <strain evidence="9">Huo1</strain>
        <tissue evidence="9">Leaf</tissue>
    </source>
</reference>
<comment type="similarity">
    <text evidence="3">Belongs to the MICOS complex subunit Mic10 family.</text>
</comment>
<evidence type="ECO:0000256" key="6">
    <source>
        <dbReference type="ARBA" id="ARBA00022989"/>
    </source>
</evidence>
<keyword evidence="7" id="KW-0496">Mitochondrion</keyword>